<dbReference type="InterPro" id="IPR012809">
    <property type="entry name" value="ECF_CbiQ"/>
</dbReference>
<proteinExistence type="predicted"/>
<evidence type="ECO:0000256" key="1">
    <source>
        <dbReference type="ARBA" id="ARBA00004651"/>
    </source>
</evidence>
<dbReference type="AlphaFoldDB" id="A0A0U9HLX2"/>
<keyword evidence="8" id="KW-1185">Reference proteome</keyword>
<feature type="transmembrane region" description="Helical" evidence="6">
    <location>
        <begin position="120"/>
        <end position="141"/>
    </location>
</feature>
<protein>
    <submittedName>
        <fullName evidence="7">Cobalt/nickel transport system permease protein</fullName>
    </submittedName>
</protein>
<dbReference type="CDD" id="cd16914">
    <property type="entry name" value="EcfT"/>
    <property type="match status" value="1"/>
</dbReference>
<keyword evidence="4 6" id="KW-1133">Transmembrane helix</keyword>
<evidence type="ECO:0000256" key="5">
    <source>
        <dbReference type="ARBA" id="ARBA00023136"/>
    </source>
</evidence>
<evidence type="ECO:0000256" key="2">
    <source>
        <dbReference type="ARBA" id="ARBA00022475"/>
    </source>
</evidence>
<dbReference type="PANTHER" id="PTHR43723">
    <property type="entry name" value="COBALT TRANSPORT PROTEIN CBIQ"/>
    <property type="match status" value="1"/>
</dbReference>
<sequence>MLLDSLVYKNGLKDVHPGEKLIFALITMCIGFIPNIYCDGLIILLMAAIIIIKGGIPPKIYLHLIFLPLAFLGMSILPIVINFGASAEQSLVHFPFFQTTIGVTYGGLKQAGFLSARSMALVSCLYFISLTTPILDLIALLKKLNVPGVLLDLMLLIYRQLFVVLDTAEKIYTAQNARLGYVNFKSSLNSMGKLLSYLITKSFSDSKRLYTALVSRGYDGELKVLDSNYRFSVKNLLIIAAIDTALFVIALKTGGSFK</sequence>
<dbReference type="Proteomes" id="UP000062160">
    <property type="component" value="Unassembled WGS sequence"/>
</dbReference>
<evidence type="ECO:0000313" key="8">
    <source>
        <dbReference type="Proteomes" id="UP000062160"/>
    </source>
</evidence>
<evidence type="ECO:0000256" key="3">
    <source>
        <dbReference type="ARBA" id="ARBA00022692"/>
    </source>
</evidence>
<evidence type="ECO:0000313" key="7">
    <source>
        <dbReference type="EMBL" id="GAQ25331.1"/>
    </source>
</evidence>
<dbReference type="STRING" id="224999.GCA_001485475_01347"/>
<dbReference type="OrthoDB" id="9815246at2"/>
<accession>A0A0U9HLX2</accession>
<dbReference type="GO" id="GO:0043190">
    <property type="term" value="C:ATP-binding cassette (ABC) transporter complex"/>
    <property type="evidence" value="ECO:0007669"/>
    <property type="project" value="InterPro"/>
</dbReference>
<feature type="transmembrane region" description="Helical" evidence="6">
    <location>
        <begin position="64"/>
        <end position="85"/>
    </location>
</feature>
<organism evidence="7">
    <name type="scientific">Tepidanaerobacter syntrophicus</name>
    <dbReference type="NCBI Taxonomy" id="224999"/>
    <lineage>
        <taxon>Bacteria</taxon>
        <taxon>Bacillati</taxon>
        <taxon>Bacillota</taxon>
        <taxon>Clostridia</taxon>
        <taxon>Thermosediminibacterales</taxon>
        <taxon>Tepidanaerobacteraceae</taxon>
        <taxon>Tepidanaerobacter</taxon>
    </lineage>
</organism>
<dbReference type="RefSeq" id="WP_059032723.1">
    <property type="nucleotide sequence ID" value="NZ_BSDN01000002.1"/>
</dbReference>
<dbReference type="PANTHER" id="PTHR43723:SF1">
    <property type="entry name" value="COBALT TRANSPORT PROTEIN CBIQ"/>
    <property type="match status" value="1"/>
</dbReference>
<gene>
    <name evidence="7" type="ORF">TSYNT_7350</name>
</gene>
<keyword evidence="5 6" id="KW-0472">Membrane</keyword>
<feature type="transmembrane region" description="Helical" evidence="6">
    <location>
        <begin position="231"/>
        <end position="251"/>
    </location>
</feature>
<dbReference type="InterPro" id="IPR052770">
    <property type="entry name" value="Cobalt_transport_CbiQ"/>
</dbReference>
<dbReference type="EMBL" id="DF977001">
    <property type="protein sequence ID" value="GAQ25331.1"/>
    <property type="molecule type" value="Genomic_DNA"/>
</dbReference>
<reference evidence="7" key="1">
    <citation type="journal article" date="2016" name="Genome Announc.">
        <title>Draft Genome Sequence of the Syntrophic Lactate-Degrading Bacterium Tepidanaerobacter syntrophicus JLT.</title>
        <authorList>
            <person name="Matsuura N."/>
            <person name="Ohashi A."/>
            <person name="Tourlousse D.M."/>
            <person name="Sekiguchi Y."/>
        </authorList>
    </citation>
    <scope>NUCLEOTIDE SEQUENCE [LARGE SCALE GENOMIC DNA]</scope>
    <source>
        <strain evidence="7">JL</strain>
    </source>
</reference>
<name>A0A0U9HLX2_9FIRM</name>
<dbReference type="GO" id="GO:0006824">
    <property type="term" value="P:cobalt ion transport"/>
    <property type="evidence" value="ECO:0007669"/>
    <property type="project" value="InterPro"/>
</dbReference>
<dbReference type="NCBIfam" id="TIGR02454">
    <property type="entry name" value="ECF_T_CbiQ"/>
    <property type="match status" value="1"/>
</dbReference>
<feature type="transmembrane region" description="Helical" evidence="6">
    <location>
        <begin position="91"/>
        <end position="108"/>
    </location>
</feature>
<dbReference type="Pfam" id="PF02361">
    <property type="entry name" value="CbiQ"/>
    <property type="match status" value="1"/>
</dbReference>
<evidence type="ECO:0000256" key="4">
    <source>
        <dbReference type="ARBA" id="ARBA00022989"/>
    </source>
</evidence>
<dbReference type="InterPro" id="IPR003339">
    <property type="entry name" value="ABC/ECF_trnsptr_transmembrane"/>
</dbReference>
<feature type="transmembrane region" description="Helical" evidence="6">
    <location>
        <begin position="20"/>
        <end position="52"/>
    </location>
</feature>
<keyword evidence="2" id="KW-1003">Cell membrane</keyword>
<keyword evidence="3 6" id="KW-0812">Transmembrane</keyword>
<evidence type="ECO:0000256" key="6">
    <source>
        <dbReference type="SAM" id="Phobius"/>
    </source>
</evidence>
<comment type="subcellular location">
    <subcellularLocation>
        <location evidence="1">Cell membrane</location>
        <topology evidence="1">Multi-pass membrane protein</topology>
    </subcellularLocation>
</comment>